<evidence type="ECO:0000313" key="4">
    <source>
        <dbReference type="Proteomes" id="UP000015442"/>
    </source>
</evidence>
<dbReference type="PANTHER" id="PTHR35812">
    <property type="entry name" value="LIPOPROTEIN"/>
    <property type="match status" value="1"/>
</dbReference>
<name>T0FIU4_9LEPT</name>
<dbReference type="PANTHER" id="PTHR35812:SF1">
    <property type="entry name" value="LIPOPROTEIN"/>
    <property type="match status" value="1"/>
</dbReference>
<protein>
    <submittedName>
        <fullName evidence="3">PF07603 family protein</fullName>
    </submittedName>
</protein>
<accession>T0FIU4</accession>
<organism evidence="3 4">
    <name type="scientific">Leptospira noguchii serovar Panama str. CZ214</name>
    <dbReference type="NCBI Taxonomy" id="1001595"/>
    <lineage>
        <taxon>Bacteria</taxon>
        <taxon>Pseudomonadati</taxon>
        <taxon>Spirochaetota</taxon>
        <taxon>Spirochaetia</taxon>
        <taxon>Leptospirales</taxon>
        <taxon>Leptospiraceae</taxon>
        <taxon>Leptospira</taxon>
    </lineage>
</organism>
<dbReference type="InterPro" id="IPR011460">
    <property type="entry name" value="Lcl_C"/>
</dbReference>
<feature type="signal peptide" evidence="1">
    <location>
        <begin position="1"/>
        <end position="28"/>
    </location>
</feature>
<sequence length="184" mass="20161">MGEMKMKIRKLCVSTFCFLLILTVQIQADAPPTRFEDKLDGTVLDKRTGLIWQICAAGLGSHNGSGRSTCGMSSGNLSGNADQHHWGDALRYCNGDLSKKPPVLPAGKTWRLPNINELKSIVDRSQLNPAMDTSVLIAGGDYYWASTTASWNLANAWTVNFLYGSAYMTSTKDWGYYVRCVAGP</sequence>
<evidence type="ECO:0000256" key="1">
    <source>
        <dbReference type="SAM" id="SignalP"/>
    </source>
</evidence>
<comment type="caution">
    <text evidence="3">The sequence shown here is derived from an EMBL/GenBank/DDBJ whole genome shotgun (WGS) entry which is preliminary data.</text>
</comment>
<evidence type="ECO:0000313" key="3">
    <source>
        <dbReference type="EMBL" id="EQA73278.1"/>
    </source>
</evidence>
<dbReference type="EMBL" id="AKWY02000004">
    <property type="protein sequence ID" value="EQA73278.1"/>
    <property type="molecule type" value="Genomic_DNA"/>
</dbReference>
<dbReference type="Proteomes" id="UP000015442">
    <property type="component" value="Unassembled WGS sequence"/>
</dbReference>
<proteinExistence type="predicted"/>
<keyword evidence="1" id="KW-0732">Signal</keyword>
<gene>
    <name evidence="3" type="ORF">LEP1GSC059_0334</name>
</gene>
<feature type="chain" id="PRO_5004563198" evidence="1">
    <location>
        <begin position="29"/>
        <end position="184"/>
    </location>
</feature>
<dbReference type="Pfam" id="PF07603">
    <property type="entry name" value="Lcl_C"/>
    <property type="match status" value="1"/>
</dbReference>
<feature type="domain" description="Lcl C-terminal" evidence="2">
    <location>
        <begin position="41"/>
        <end position="181"/>
    </location>
</feature>
<reference evidence="3 4" key="1">
    <citation type="submission" date="2013-05" db="EMBL/GenBank/DDBJ databases">
        <authorList>
            <person name="Harkins D.M."/>
            <person name="Durkin A.S."/>
            <person name="Brinkac L.M."/>
            <person name="Haft D.H."/>
            <person name="Selengut J.D."/>
            <person name="Sanka R."/>
            <person name="DePew J."/>
            <person name="Purushe J."/>
            <person name="Hartskeerl R.A."/>
            <person name="Ahmed A."/>
            <person name="van der Linden H."/>
            <person name="Goris M.G.A."/>
            <person name="Vinetz J.M."/>
            <person name="Sutton G.G."/>
            <person name="Nierman W.C."/>
            <person name="Fouts D.E."/>
        </authorList>
    </citation>
    <scope>NUCLEOTIDE SEQUENCE [LARGE SCALE GENOMIC DNA]</scope>
    <source>
        <strain evidence="3 4">CZ214</strain>
    </source>
</reference>
<evidence type="ECO:0000259" key="2">
    <source>
        <dbReference type="Pfam" id="PF07603"/>
    </source>
</evidence>
<dbReference type="AlphaFoldDB" id="T0FIU4"/>